<proteinExistence type="predicted"/>
<comment type="caution">
    <text evidence="1">The sequence shown here is derived from an EMBL/GenBank/DDBJ whole genome shotgun (WGS) entry which is preliminary data.</text>
</comment>
<name>A0ACB9CXZ8_CICIN</name>
<dbReference type="Proteomes" id="UP001055811">
    <property type="component" value="Linkage Group LG05"/>
</dbReference>
<dbReference type="EMBL" id="CM042013">
    <property type="protein sequence ID" value="KAI3739120.1"/>
    <property type="molecule type" value="Genomic_DNA"/>
</dbReference>
<keyword evidence="2" id="KW-1185">Reference proteome</keyword>
<reference evidence="1 2" key="2">
    <citation type="journal article" date="2022" name="Mol. Ecol. Resour.">
        <title>The genomes of chicory, endive, great burdock and yacon provide insights into Asteraceae paleo-polyploidization history and plant inulin production.</title>
        <authorList>
            <person name="Fan W."/>
            <person name="Wang S."/>
            <person name="Wang H."/>
            <person name="Wang A."/>
            <person name="Jiang F."/>
            <person name="Liu H."/>
            <person name="Zhao H."/>
            <person name="Xu D."/>
            <person name="Zhang Y."/>
        </authorList>
    </citation>
    <scope>NUCLEOTIDE SEQUENCE [LARGE SCALE GENOMIC DNA]</scope>
    <source>
        <strain evidence="2">cv. Punajuju</strain>
        <tissue evidence="1">Leaves</tissue>
    </source>
</reference>
<protein>
    <submittedName>
        <fullName evidence="1">Uncharacterized protein</fullName>
    </submittedName>
</protein>
<evidence type="ECO:0000313" key="1">
    <source>
        <dbReference type="EMBL" id="KAI3739120.1"/>
    </source>
</evidence>
<accession>A0ACB9CXZ8</accession>
<organism evidence="1 2">
    <name type="scientific">Cichorium intybus</name>
    <name type="common">Chicory</name>
    <dbReference type="NCBI Taxonomy" id="13427"/>
    <lineage>
        <taxon>Eukaryota</taxon>
        <taxon>Viridiplantae</taxon>
        <taxon>Streptophyta</taxon>
        <taxon>Embryophyta</taxon>
        <taxon>Tracheophyta</taxon>
        <taxon>Spermatophyta</taxon>
        <taxon>Magnoliopsida</taxon>
        <taxon>eudicotyledons</taxon>
        <taxon>Gunneridae</taxon>
        <taxon>Pentapetalae</taxon>
        <taxon>asterids</taxon>
        <taxon>campanulids</taxon>
        <taxon>Asterales</taxon>
        <taxon>Asteraceae</taxon>
        <taxon>Cichorioideae</taxon>
        <taxon>Cichorieae</taxon>
        <taxon>Cichoriinae</taxon>
        <taxon>Cichorium</taxon>
    </lineage>
</organism>
<evidence type="ECO:0000313" key="2">
    <source>
        <dbReference type="Proteomes" id="UP001055811"/>
    </source>
</evidence>
<sequence>MLMLKQPPKFSLFLHLRTLVSSDQFFLRHILLLLTSWRRLSDPTLLRLFDWNPRAGEPIRLCEWSGCPSTNKSGYTHFYSGGGTGGYPSINSGGSSATSSAVNVGPTSNICRSRRLSMDLEELKMVRNEPTKGKLHRGIEAVKKYEEAIKLDSRYRRAHYRFELAWRKWEMVGEVGEHSLLSGGIVLVVVQRDLELNMRWHRPEGSDEGSTI</sequence>
<reference evidence="2" key="1">
    <citation type="journal article" date="2022" name="Mol. Ecol. Resour.">
        <title>The genomes of chicory, endive, great burdock and yacon provide insights into Asteraceae palaeo-polyploidization history and plant inulin production.</title>
        <authorList>
            <person name="Fan W."/>
            <person name="Wang S."/>
            <person name="Wang H."/>
            <person name="Wang A."/>
            <person name="Jiang F."/>
            <person name="Liu H."/>
            <person name="Zhao H."/>
            <person name="Xu D."/>
            <person name="Zhang Y."/>
        </authorList>
    </citation>
    <scope>NUCLEOTIDE SEQUENCE [LARGE SCALE GENOMIC DNA]</scope>
    <source>
        <strain evidence="2">cv. Punajuju</strain>
    </source>
</reference>
<gene>
    <name evidence="1" type="ORF">L2E82_29514</name>
</gene>